<dbReference type="EMBL" id="HBFX01028331">
    <property type="protein sequence ID" value="CAD8964911.1"/>
    <property type="molecule type" value="Transcribed_RNA"/>
</dbReference>
<dbReference type="EMBL" id="HBFK01017589">
    <property type="protein sequence ID" value="CAD8744370.1"/>
    <property type="molecule type" value="Transcribed_RNA"/>
</dbReference>
<evidence type="ECO:0000313" key="3">
    <source>
        <dbReference type="EMBL" id="CAD8744370.1"/>
    </source>
</evidence>
<dbReference type="AlphaFoldDB" id="A0A6U4XMR9"/>
<feature type="region of interest" description="Disordered" evidence="1">
    <location>
        <begin position="137"/>
        <end position="180"/>
    </location>
</feature>
<feature type="compositionally biased region" description="Low complexity" evidence="1">
    <location>
        <begin position="71"/>
        <end position="81"/>
    </location>
</feature>
<gene>
    <name evidence="4" type="ORF">HAND00432_LOCUS17088</name>
    <name evidence="2" type="ORF">HAND1043_LOCUS10863</name>
    <name evidence="3" type="ORF">HAND1043_LOCUS10865</name>
</gene>
<sequence length="530" mass="60307">MDGNPATKEFKTFIEKYYVSFCENAIRCFFACGFVPWRLRKIASGDPVPEVIPFGLYSWTVENNTNHPLTSSKSGNSRSGSINDKQRQIGYGVDVDGDLQKKKEQEKKPDHYTRMAQVHFQKQKTYFGSGSFQPYQLQGDLGTMKGNAKAKDDGSEPDPKRRKAIEREEEHNPKSVVPKRSVVQSAAYERQRRALERQPNVADDYDSKLLHYKIHFNRSCRCIEDEVEIYEYLQPSMDVTTNSILYRTVPSPMSHLLIDYRNLRHAMIRKEYADNWNTQSKMICSYTSQKNIYQVSEGNPIVNDWNTQNRLGMANDYNLPMEMDQNAYTRDAITETIAGQKDEVHKPVVYTLPKNSKLENVPHLESIQDTDKMETKLAKDIASIMGIPYEIIGGGYGDKQGKKKSLENSRIFTTNMVNICRHLEHLLKDVYTASYGSMQHEVKFTLRATPRIEINNVEEVCMLLEAGVVSFNDAMTISNMLLGVDLQQGAGQQASAGQFNRTFVTPNHKKDLIVAANAQKKAQQSSSGKK</sequence>
<evidence type="ECO:0000313" key="2">
    <source>
        <dbReference type="EMBL" id="CAD8744368.1"/>
    </source>
</evidence>
<protein>
    <recommendedName>
        <fullName evidence="5">Phage portal protein</fullName>
    </recommendedName>
</protein>
<feature type="compositionally biased region" description="Basic and acidic residues" evidence="1">
    <location>
        <begin position="98"/>
        <end position="112"/>
    </location>
</feature>
<organism evidence="4">
    <name type="scientific">Hemiselmis andersenii</name>
    <name type="common">Cryptophyte alga</name>
    <dbReference type="NCBI Taxonomy" id="464988"/>
    <lineage>
        <taxon>Eukaryota</taxon>
        <taxon>Cryptophyceae</taxon>
        <taxon>Cryptomonadales</taxon>
        <taxon>Hemiselmidaceae</taxon>
        <taxon>Hemiselmis</taxon>
    </lineage>
</organism>
<feature type="region of interest" description="Disordered" evidence="1">
    <location>
        <begin position="66"/>
        <end position="112"/>
    </location>
</feature>
<evidence type="ECO:0000256" key="1">
    <source>
        <dbReference type="SAM" id="MobiDB-lite"/>
    </source>
</evidence>
<dbReference type="EMBL" id="HBFK01017587">
    <property type="protein sequence ID" value="CAD8744368.1"/>
    <property type="molecule type" value="Transcribed_RNA"/>
</dbReference>
<accession>A0A6U4XMR9</accession>
<reference evidence="4" key="1">
    <citation type="submission" date="2021-01" db="EMBL/GenBank/DDBJ databases">
        <authorList>
            <person name="Corre E."/>
            <person name="Pelletier E."/>
            <person name="Niang G."/>
            <person name="Scheremetjew M."/>
            <person name="Finn R."/>
            <person name="Kale V."/>
            <person name="Holt S."/>
            <person name="Cochrane G."/>
            <person name="Meng A."/>
            <person name="Brown T."/>
            <person name="Cohen L."/>
        </authorList>
    </citation>
    <scope>NUCLEOTIDE SEQUENCE</scope>
    <source>
        <strain evidence="2">CCMP441</strain>
        <strain evidence="4">CCMP644</strain>
    </source>
</reference>
<proteinExistence type="predicted"/>
<name>A0A6U4XMR9_HEMAN</name>
<feature type="compositionally biased region" description="Basic and acidic residues" evidence="1">
    <location>
        <begin position="149"/>
        <end position="173"/>
    </location>
</feature>
<evidence type="ECO:0000313" key="4">
    <source>
        <dbReference type="EMBL" id="CAD8964911.1"/>
    </source>
</evidence>
<evidence type="ECO:0008006" key="5">
    <source>
        <dbReference type="Google" id="ProtNLM"/>
    </source>
</evidence>